<reference evidence="1" key="1">
    <citation type="submission" date="2022-08" db="UniProtKB">
        <authorList>
            <consortium name="EnsemblMetazoa"/>
        </authorList>
    </citation>
    <scope>IDENTIFICATION</scope>
    <source>
        <strain evidence="1">EBRO</strain>
    </source>
</reference>
<accession>A0A182J3F6</accession>
<dbReference type="EnsemblMetazoa" id="AATE010631-RA">
    <property type="protein sequence ID" value="AATE010631-PA.1"/>
    <property type="gene ID" value="AATE010631"/>
</dbReference>
<dbReference type="AlphaFoldDB" id="A0A182J3F6"/>
<dbReference type="VEuPathDB" id="VectorBase:AATE010631"/>
<name>A0A182J3F6_ANOAO</name>
<protein>
    <submittedName>
        <fullName evidence="1">Uncharacterized protein</fullName>
    </submittedName>
</protein>
<evidence type="ECO:0000313" key="1">
    <source>
        <dbReference type="EnsemblMetazoa" id="AATE010631-PA.1"/>
    </source>
</evidence>
<organism evidence="1">
    <name type="scientific">Anopheles atroparvus</name>
    <name type="common">European mosquito</name>
    <dbReference type="NCBI Taxonomy" id="41427"/>
    <lineage>
        <taxon>Eukaryota</taxon>
        <taxon>Metazoa</taxon>
        <taxon>Ecdysozoa</taxon>
        <taxon>Arthropoda</taxon>
        <taxon>Hexapoda</taxon>
        <taxon>Insecta</taxon>
        <taxon>Pterygota</taxon>
        <taxon>Neoptera</taxon>
        <taxon>Endopterygota</taxon>
        <taxon>Diptera</taxon>
        <taxon>Nematocera</taxon>
        <taxon>Culicoidea</taxon>
        <taxon>Culicidae</taxon>
        <taxon>Anophelinae</taxon>
        <taxon>Anopheles</taxon>
    </lineage>
</organism>
<sequence>LQVFNSHSVRSRCGRNKFECSMKSKTRDEKREADSRSCFCQCMQPILCSCYSCMAWLLAKVFLTVVTCFLVYFGFLTILQRREPREAFSMAFKDFINLIYPSDASRRP</sequence>
<proteinExistence type="predicted"/>